<dbReference type="Proteomes" id="UP001223720">
    <property type="component" value="Chromosome"/>
</dbReference>
<evidence type="ECO:0000313" key="1">
    <source>
        <dbReference type="EMBL" id="WHQ68634.1"/>
    </source>
</evidence>
<accession>A0AAX3WB39</accession>
<proteinExistence type="predicted"/>
<dbReference type="AlphaFoldDB" id="A0AAX3WB39"/>
<dbReference type="RefSeq" id="WP_283535239.1">
    <property type="nucleotide sequence ID" value="NZ_CP073633.1"/>
</dbReference>
<organism evidence="1 2">
    <name type="scientific">Methylorubrum extorquens</name>
    <name type="common">Methylobacterium dichloromethanicum</name>
    <name type="synonym">Methylobacterium extorquens</name>
    <dbReference type="NCBI Taxonomy" id="408"/>
    <lineage>
        <taxon>Bacteria</taxon>
        <taxon>Pseudomonadati</taxon>
        <taxon>Pseudomonadota</taxon>
        <taxon>Alphaproteobacteria</taxon>
        <taxon>Hyphomicrobiales</taxon>
        <taxon>Methylobacteriaceae</taxon>
        <taxon>Methylorubrum</taxon>
    </lineage>
</organism>
<reference evidence="1" key="1">
    <citation type="journal article" date="2022" name="Biotechnol. Bioprocess Eng.">
        <title>Pan-genome Analysis Reveals Comparative Genomic Features of Central Metabolic Pathways in Methylorubrum extorquens.</title>
        <authorList>
            <person name="Lee G.M."/>
            <person name="Scott-Nevros Z.K."/>
            <person name="Lee S.-M."/>
            <person name="Kim D."/>
        </authorList>
    </citation>
    <scope>NUCLEOTIDE SEQUENCE</scope>
    <source>
        <strain evidence="1">ATCC 55366</strain>
    </source>
</reference>
<dbReference type="EMBL" id="CP073633">
    <property type="protein sequence ID" value="WHQ68634.1"/>
    <property type="molecule type" value="Genomic_DNA"/>
</dbReference>
<evidence type="ECO:0000313" key="2">
    <source>
        <dbReference type="Proteomes" id="UP001223720"/>
    </source>
</evidence>
<name>A0AAX3WB39_METEX</name>
<sequence>MTAQIIPFPERPLPEPCADPVACTHLVELPGSGGRTLLCLRCGLAGHDDARLAALDAVLDAEEAQV</sequence>
<gene>
    <name evidence="1" type="ORF">KEC54_20025</name>
</gene>
<protein>
    <submittedName>
        <fullName evidence="1">Uncharacterized protein</fullName>
    </submittedName>
</protein>